<proteinExistence type="inferred from homology"/>
<dbReference type="Proteomes" id="UP000694556">
    <property type="component" value="Chromosome 29"/>
</dbReference>
<dbReference type="GO" id="GO:0008499">
    <property type="term" value="F:N-acetyl-beta-D-glucosaminide beta-(1,3)-galactosyltransferase activity"/>
    <property type="evidence" value="ECO:0007669"/>
    <property type="project" value="UniProtKB-ARBA"/>
</dbReference>
<keyword evidence="6 12" id="KW-0735">Signal-anchor</keyword>
<evidence type="ECO:0000256" key="1">
    <source>
        <dbReference type="ARBA" id="ARBA00004323"/>
    </source>
</evidence>
<dbReference type="PANTHER" id="PTHR11214:SF23">
    <property type="entry name" value="N-ACETYLLACTOSAMINIDE BETA-1,3-N-ACETYLGLUCOSAMINYLTRANSFERASE 3"/>
    <property type="match status" value="1"/>
</dbReference>
<evidence type="ECO:0000256" key="11">
    <source>
        <dbReference type="ARBA" id="ARBA00043952"/>
    </source>
</evidence>
<evidence type="ECO:0000256" key="4">
    <source>
        <dbReference type="ARBA" id="ARBA00022679"/>
    </source>
</evidence>
<keyword evidence="3 12" id="KW-0328">Glycosyltransferase</keyword>
<dbReference type="GO" id="GO:0030311">
    <property type="term" value="P:poly-N-acetyllactosamine biosynthetic process"/>
    <property type="evidence" value="ECO:0007669"/>
    <property type="project" value="TreeGrafter"/>
</dbReference>
<dbReference type="FunFam" id="3.90.550.50:FF:000009">
    <property type="entry name" value="Hexosyltransferase"/>
    <property type="match status" value="1"/>
</dbReference>
<organism evidence="14 15">
    <name type="scientific">Cairina moschata</name>
    <name type="common">Muscovy duck</name>
    <dbReference type="NCBI Taxonomy" id="8855"/>
    <lineage>
        <taxon>Eukaryota</taxon>
        <taxon>Metazoa</taxon>
        <taxon>Chordata</taxon>
        <taxon>Craniata</taxon>
        <taxon>Vertebrata</taxon>
        <taxon>Euteleostomi</taxon>
        <taxon>Archelosauria</taxon>
        <taxon>Archosauria</taxon>
        <taxon>Dinosauria</taxon>
        <taxon>Saurischia</taxon>
        <taxon>Theropoda</taxon>
        <taxon>Coelurosauria</taxon>
        <taxon>Aves</taxon>
        <taxon>Neognathae</taxon>
        <taxon>Galloanserae</taxon>
        <taxon>Anseriformes</taxon>
        <taxon>Anatidae</taxon>
        <taxon>Anatinae</taxon>
        <taxon>Cairina</taxon>
    </lineage>
</organism>
<comment type="subcellular location">
    <subcellularLocation>
        <location evidence="1 12">Golgi apparatus membrane</location>
        <topology evidence="1 12">Single-pass type II membrane protein</topology>
    </subcellularLocation>
</comment>
<keyword evidence="9 12" id="KW-0472">Membrane</keyword>
<reference evidence="14" key="3">
    <citation type="submission" date="2025-09" db="UniProtKB">
        <authorList>
            <consortium name="Ensembl"/>
        </authorList>
    </citation>
    <scope>IDENTIFICATION</scope>
</reference>
<reference evidence="14" key="1">
    <citation type="submission" date="2018-09" db="EMBL/GenBank/DDBJ databases">
        <title>Common duck and Muscovy duck high density SNP chip.</title>
        <authorList>
            <person name="Vignal A."/>
            <person name="Thebault N."/>
            <person name="Warren W.C."/>
        </authorList>
    </citation>
    <scope>NUCLEOTIDE SEQUENCE [LARGE SCALE GENOMIC DNA]</scope>
</reference>
<keyword evidence="7 12" id="KW-1133">Transmembrane helix</keyword>
<evidence type="ECO:0000256" key="6">
    <source>
        <dbReference type="ARBA" id="ARBA00022968"/>
    </source>
</evidence>
<reference evidence="14" key="2">
    <citation type="submission" date="2025-08" db="UniProtKB">
        <authorList>
            <consortium name="Ensembl"/>
        </authorList>
    </citation>
    <scope>IDENTIFICATION</scope>
</reference>
<name>A0A8C3CB34_CAIMO</name>
<keyword evidence="4" id="KW-0808">Transferase</keyword>
<dbReference type="Pfam" id="PF01762">
    <property type="entry name" value="Galactosyl_T"/>
    <property type="match status" value="1"/>
</dbReference>
<keyword evidence="10" id="KW-0325">Glycoprotein</keyword>
<evidence type="ECO:0000256" key="10">
    <source>
        <dbReference type="ARBA" id="ARBA00023180"/>
    </source>
</evidence>
<evidence type="ECO:0000256" key="2">
    <source>
        <dbReference type="ARBA" id="ARBA00008661"/>
    </source>
</evidence>
<dbReference type="PANTHER" id="PTHR11214">
    <property type="entry name" value="BETA-1,3-N-ACETYLGLUCOSAMINYLTRANSFERASE"/>
    <property type="match status" value="1"/>
</dbReference>
<evidence type="ECO:0000256" key="9">
    <source>
        <dbReference type="ARBA" id="ARBA00023136"/>
    </source>
</evidence>
<evidence type="ECO:0000256" key="5">
    <source>
        <dbReference type="ARBA" id="ARBA00022692"/>
    </source>
</evidence>
<keyword evidence="8 12" id="KW-0333">Golgi apparatus</keyword>
<keyword evidence="15" id="KW-1185">Reference proteome</keyword>
<evidence type="ECO:0000256" key="7">
    <source>
        <dbReference type="ARBA" id="ARBA00022989"/>
    </source>
</evidence>
<dbReference type="Gene3D" id="3.90.550.50">
    <property type="match status" value="1"/>
</dbReference>
<dbReference type="EC" id="2.4.1.-" evidence="12"/>
<evidence type="ECO:0000256" key="13">
    <source>
        <dbReference type="SAM" id="MobiDB-lite"/>
    </source>
</evidence>
<comment type="pathway">
    <text evidence="11">Protein modification.</text>
</comment>
<keyword evidence="5 12" id="KW-0812">Transmembrane</keyword>
<dbReference type="InterPro" id="IPR002659">
    <property type="entry name" value="Glyco_trans_31"/>
</dbReference>
<feature type="region of interest" description="Disordered" evidence="13">
    <location>
        <begin position="139"/>
        <end position="160"/>
    </location>
</feature>
<evidence type="ECO:0000256" key="12">
    <source>
        <dbReference type="RuleBase" id="RU363063"/>
    </source>
</evidence>
<comment type="similarity">
    <text evidence="2 12">Belongs to the glycosyltransferase 31 family.</text>
</comment>
<accession>A0A8C3CB34</accession>
<protein>
    <recommendedName>
        <fullName evidence="12">Hexosyltransferase</fullName>
        <ecNumber evidence="12">2.4.1.-</ecNumber>
    </recommendedName>
</protein>
<evidence type="ECO:0000256" key="3">
    <source>
        <dbReference type="ARBA" id="ARBA00022676"/>
    </source>
</evidence>
<dbReference type="GO" id="GO:0016266">
    <property type="term" value="P:protein O-linked glycosylation via N-acetyl-galactosamine"/>
    <property type="evidence" value="ECO:0007669"/>
    <property type="project" value="UniProtKB-ARBA"/>
</dbReference>
<evidence type="ECO:0000256" key="8">
    <source>
        <dbReference type="ARBA" id="ARBA00023034"/>
    </source>
</evidence>
<dbReference type="AlphaFoldDB" id="A0A8C3CB34"/>
<feature type="compositionally biased region" description="Pro residues" evidence="13">
    <location>
        <begin position="143"/>
        <end position="160"/>
    </location>
</feature>
<dbReference type="Ensembl" id="ENSCMMT00000018071.1">
    <property type="protein sequence ID" value="ENSCMMP00000016432.1"/>
    <property type="gene ID" value="ENSCMMG00000010444.1"/>
</dbReference>
<dbReference type="GO" id="GO:0000139">
    <property type="term" value="C:Golgi membrane"/>
    <property type="evidence" value="ECO:0007669"/>
    <property type="project" value="UniProtKB-SubCell"/>
</dbReference>
<evidence type="ECO:0000313" key="14">
    <source>
        <dbReference type="Ensembl" id="ENSCMMP00000016432.1"/>
    </source>
</evidence>
<sequence>MGWWWWWGGCGDGAGCSGTRGRVPAGTWRRRGCSGSCWTSPVRRGREAAAGSRPAGSPCAGPVSPVPWRPSSAARAARCRASRWSWRAPATACRWSRRGLLRPLPQRCCRMKNLGLVAIGALGLCFLLVPTKRLGFSTVPSPTATPPAPSLSPSPSPPTAAPCVANSSVHNVSGFEELPQHVKDFMSYRHCRSFRQLLDVPGKCGGPQGSSNIFLLLAIKSSPANYERREVIRRTWGQQRTFEGAHIRRVFLVGVSPDGRDARKLGWLLHLEQREHRDVLQWDFRDTFFNLTLKQVLFHAWLEEHCPGVGFVFNGDDDVFVNTDNLVRFAKTSRGGQHLMVGSVLINTGPIREKGSKYYVPKQLMASERYPPYCSGGGMLMSGYTARVIHRESQSIDLIPIDDAYLGMCLEQAGLSPASHDGVRLWGVYAPRNSDAFDPCYYRELLVVHRFVSYETAAMWQAIHEPQLSCGRKVSIF</sequence>
<evidence type="ECO:0000313" key="15">
    <source>
        <dbReference type="Proteomes" id="UP000694556"/>
    </source>
</evidence>
<feature type="transmembrane region" description="Helical" evidence="12">
    <location>
        <begin position="114"/>
        <end position="131"/>
    </location>
</feature>